<evidence type="ECO:0000256" key="2">
    <source>
        <dbReference type="ARBA" id="ARBA00022602"/>
    </source>
</evidence>
<organism evidence="6 7">
    <name type="scientific">Actinomortierella ambigua</name>
    <dbReference type="NCBI Taxonomy" id="1343610"/>
    <lineage>
        <taxon>Eukaryota</taxon>
        <taxon>Fungi</taxon>
        <taxon>Fungi incertae sedis</taxon>
        <taxon>Mucoromycota</taxon>
        <taxon>Mortierellomycotina</taxon>
        <taxon>Mortierellomycetes</taxon>
        <taxon>Mortierellales</taxon>
        <taxon>Mortierellaceae</taxon>
        <taxon>Actinomortierella</taxon>
    </lineage>
</organism>
<evidence type="ECO:0000313" key="7">
    <source>
        <dbReference type="Proteomes" id="UP000807716"/>
    </source>
</evidence>
<dbReference type="AlphaFoldDB" id="A0A9P6UAV3"/>
<sequence length="420" mass="48802">MPMVCWAPLIGAAYEVLKPIMSSRSKEGSPHWWENQGIIYNRRKRLVQEGVLDPSEELEYLDVVLTITRNCKSAGVWHHRKWLICFMNPTIDTTPLDIDLIERHLAACHRAAELYPKCYYAWTTRHWLVDQLSRTYKVPLAPFVNTAQVENTNESSARDPLNPAQRSMIAEWQRMSEHVERNVSDHSSFQHFQHVLLKMSGRYAVHEDPYWSARRPNGQNNDDAGTEAATGQRSLSRPTHNDGSIALCWDREALRGRRHRHRGRIQAQEQQFESSSLSPQQQQQQGEERYVHTLWRSEADRVRRLVEDFPGHETLWYHLRFVYYGLRWLDSGVLDGEDIGATTTATSTEYVTPETERFYVQRILGHNVEEEEEEDQDTTEKEGANHSKNKVAAHGVLVGALKAQEECSRRYLTWVNRLDL</sequence>
<dbReference type="OrthoDB" id="1924260at2759"/>
<feature type="region of interest" description="Disordered" evidence="5">
    <location>
        <begin position="259"/>
        <end position="289"/>
    </location>
</feature>
<dbReference type="GO" id="GO:0008318">
    <property type="term" value="F:protein prenyltransferase activity"/>
    <property type="evidence" value="ECO:0007669"/>
    <property type="project" value="InterPro"/>
</dbReference>
<feature type="region of interest" description="Disordered" evidence="5">
    <location>
        <begin position="211"/>
        <end position="241"/>
    </location>
</feature>
<dbReference type="InterPro" id="IPR002088">
    <property type="entry name" value="Prenyl_trans_a"/>
</dbReference>
<dbReference type="PROSITE" id="PS51147">
    <property type="entry name" value="PFTA"/>
    <property type="match status" value="1"/>
</dbReference>
<dbReference type="Pfam" id="PF01239">
    <property type="entry name" value="PPTA"/>
    <property type="match status" value="3"/>
</dbReference>
<keyword evidence="4" id="KW-0677">Repeat</keyword>
<dbReference type="SUPFAM" id="SSF48439">
    <property type="entry name" value="Protein prenylyltransferase"/>
    <property type="match status" value="1"/>
</dbReference>
<keyword evidence="2" id="KW-0637">Prenyltransferase</keyword>
<evidence type="ECO:0000256" key="5">
    <source>
        <dbReference type="SAM" id="MobiDB-lite"/>
    </source>
</evidence>
<dbReference type="EMBL" id="JAAAJB010000084">
    <property type="protein sequence ID" value="KAG0266950.1"/>
    <property type="molecule type" value="Genomic_DNA"/>
</dbReference>
<dbReference type="Proteomes" id="UP000807716">
    <property type="component" value="Unassembled WGS sequence"/>
</dbReference>
<evidence type="ECO:0000256" key="4">
    <source>
        <dbReference type="ARBA" id="ARBA00022737"/>
    </source>
</evidence>
<evidence type="ECO:0000256" key="1">
    <source>
        <dbReference type="ARBA" id="ARBA00006734"/>
    </source>
</evidence>
<dbReference type="Gene3D" id="1.25.40.120">
    <property type="entry name" value="Protein prenylyltransferase"/>
    <property type="match status" value="1"/>
</dbReference>
<evidence type="ECO:0000313" key="6">
    <source>
        <dbReference type="EMBL" id="KAG0266950.1"/>
    </source>
</evidence>
<evidence type="ECO:0000256" key="3">
    <source>
        <dbReference type="ARBA" id="ARBA00022679"/>
    </source>
</evidence>
<reference evidence="6" key="1">
    <citation type="journal article" date="2020" name="Fungal Divers.">
        <title>Resolving the Mortierellaceae phylogeny through synthesis of multi-gene phylogenetics and phylogenomics.</title>
        <authorList>
            <person name="Vandepol N."/>
            <person name="Liber J."/>
            <person name="Desiro A."/>
            <person name="Na H."/>
            <person name="Kennedy M."/>
            <person name="Barry K."/>
            <person name="Grigoriev I.V."/>
            <person name="Miller A.N."/>
            <person name="O'Donnell K."/>
            <person name="Stajich J.E."/>
            <person name="Bonito G."/>
        </authorList>
    </citation>
    <scope>NUCLEOTIDE SEQUENCE</scope>
    <source>
        <strain evidence="6">BC1065</strain>
    </source>
</reference>
<feature type="region of interest" description="Disordered" evidence="5">
    <location>
        <begin position="368"/>
        <end position="389"/>
    </location>
</feature>
<name>A0A9P6UAV3_9FUNG</name>
<keyword evidence="7" id="KW-1185">Reference proteome</keyword>
<dbReference type="GO" id="GO:0005737">
    <property type="term" value="C:cytoplasm"/>
    <property type="evidence" value="ECO:0007669"/>
    <property type="project" value="TreeGrafter"/>
</dbReference>
<dbReference type="PANTHER" id="PTHR11129">
    <property type="entry name" value="PROTEIN FARNESYLTRANSFERASE ALPHA SUBUNIT/RAB GERANYLGERANYL TRANSFERASE ALPHA SUBUNIT"/>
    <property type="match status" value="1"/>
</dbReference>
<feature type="compositionally biased region" description="Low complexity" evidence="5">
    <location>
        <begin position="266"/>
        <end position="285"/>
    </location>
</feature>
<gene>
    <name evidence="6" type="primary">PTAR1</name>
    <name evidence="6" type="ORF">DFQ27_009308</name>
</gene>
<protein>
    <submittedName>
        <fullName evidence="6">Protein prenyltransferase alpha subunit repeat-containing protein 1</fullName>
    </submittedName>
</protein>
<proteinExistence type="inferred from homology"/>
<dbReference type="PANTHER" id="PTHR11129:SF3">
    <property type="entry name" value="PROTEIN PRENYLTRANSFERASE ALPHA SUBUNIT REPEAT-CONTAINING PROTEIN 1"/>
    <property type="match status" value="1"/>
</dbReference>
<feature type="compositionally biased region" description="Polar residues" evidence="5">
    <location>
        <begin position="217"/>
        <end position="241"/>
    </location>
</feature>
<comment type="similarity">
    <text evidence="1">Belongs to the protein prenyltransferase subunit alpha family.</text>
</comment>
<comment type="caution">
    <text evidence="6">The sequence shown here is derived from an EMBL/GenBank/DDBJ whole genome shotgun (WGS) entry which is preliminary data.</text>
</comment>
<accession>A0A9P6UAV3</accession>
<keyword evidence="3" id="KW-0808">Transferase</keyword>